<feature type="transmembrane region" description="Helical" evidence="2">
    <location>
        <begin position="207"/>
        <end position="228"/>
    </location>
</feature>
<evidence type="ECO:0000313" key="4">
    <source>
        <dbReference type="Proteomes" id="UP000005239"/>
    </source>
</evidence>
<dbReference type="AlphaFoldDB" id="A0A2A6BL84"/>
<dbReference type="EnsemblMetazoa" id="PPA26079.1">
    <property type="protein sequence ID" value="PPA26079.1"/>
    <property type="gene ID" value="WBGene00115633"/>
</dbReference>
<dbReference type="Pfam" id="PF00646">
    <property type="entry name" value="F-box"/>
    <property type="match status" value="1"/>
</dbReference>
<feature type="region of interest" description="Disordered" evidence="1">
    <location>
        <begin position="350"/>
        <end position="371"/>
    </location>
</feature>
<dbReference type="InterPro" id="IPR019426">
    <property type="entry name" value="7TM_GPCR_serpentine_rcpt_Srv"/>
</dbReference>
<feature type="transmembrane region" description="Helical" evidence="2">
    <location>
        <begin position="158"/>
        <end position="180"/>
    </location>
</feature>
<evidence type="ECO:0000313" key="3">
    <source>
        <dbReference type="EnsemblMetazoa" id="PPA26079.1"/>
    </source>
</evidence>
<dbReference type="Gene3D" id="1.20.1070.10">
    <property type="entry name" value="Rhodopsin 7-helix transmembrane proteins"/>
    <property type="match status" value="1"/>
</dbReference>
<dbReference type="PANTHER" id="PTHR31627:SF42">
    <property type="entry name" value="G_PROTEIN_RECEP_F1_2 DOMAIN-CONTAINING PROTEIN-RELATED"/>
    <property type="match status" value="1"/>
</dbReference>
<protein>
    <submittedName>
        <fullName evidence="3">G protein-coupled receptor</fullName>
    </submittedName>
</protein>
<sequence length="783" mass="89687">MNHVILSFIRDLTISRRIVRLWSMEFTQSMPFRVSYWAPLCTFALVSIALYVRLLFLIYKRRRTQQYSSFFYKMFFIGGLFDILSVIWYILAQWVYVDQIFGSSFLLTINYDNIPNMCYYYVYYFLYAQIFIILLVSANRLVAIHFPLSRLLSSCDSFPILFLFLFTLLFPILITLHFFWQPPIEFRANAAGAVGRWVHPDTTKANAIHAMCVVVLSTIFSALCYLSVMRKLAQLNSKNKTDRNHSRKWRQELSITIVGFATFLALCSATAYFSASYVAVMNNNNNSTLLETLRSLNIIHYFAMAFVNPWALLVTSATMRKRSNNSLLGSIVDSAARKNASYSANADEALVNSHAPPSDRRKLSRDNSQRSHDLHLQLPDIVKDYISRLPEDCAREIFKCLNIHHLDVLKCTSQRLHYLSSVFRNSVQKANAIELEVFKTINGDRFVDLVREAPFLSECFMHESSGASQMIEYDRVKPYDLWMLDYKASNADMSLIIRRAAFLMSRYRCDVVRFTSVLIDDNFVTEFSRVWQGKSMKRLLMLNLLLSAKPTVLHLDARAIIKEIDEPFLRSYAQAVTGPQLFARSPTKKPFTVSESFSTILSSFDSLVMDRLQVGADWIMSAILNRLKRRRSGSISCAITSVIYRPEIVDRVESVDSDVEYVSFEGRCVLRLKDTEFYADIKTTEGKPCRLHVNFSIRAKENVTPRQEAPISDIDVSDAIAHRCAEYPGKDTQFCNVHDIGPARIGFARSIKVDTSTGSGSRVSKIFLIISTIIASLMRYANT</sequence>
<dbReference type="SUPFAM" id="SSF81321">
    <property type="entry name" value="Family A G protein-coupled receptor-like"/>
    <property type="match status" value="1"/>
</dbReference>
<name>A0A2A6BL84_PRIPA</name>
<evidence type="ECO:0000256" key="1">
    <source>
        <dbReference type="SAM" id="MobiDB-lite"/>
    </source>
</evidence>
<keyword evidence="2" id="KW-1133">Transmembrane helix</keyword>
<dbReference type="InterPro" id="IPR001810">
    <property type="entry name" value="F-box_dom"/>
</dbReference>
<dbReference type="InterPro" id="IPR051119">
    <property type="entry name" value="Nematode_SR-like"/>
</dbReference>
<feature type="transmembrane region" description="Helical" evidence="2">
    <location>
        <begin position="253"/>
        <end position="278"/>
    </location>
</feature>
<feature type="transmembrane region" description="Helical" evidence="2">
    <location>
        <begin position="298"/>
        <end position="319"/>
    </location>
</feature>
<reference evidence="3" key="2">
    <citation type="submission" date="2022-06" db="UniProtKB">
        <authorList>
            <consortium name="EnsemblMetazoa"/>
        </authorList>
    </citation>
    <scope>IDENTIFICATION</scope>
    <source>
        <strain evidence="3">PS312</strain>
    </source>
</reference>
<accession>A0A2A6BL84</accession>
<feature type="transmembrane region" description="Helical" evidence="2">
    <location>
        <begin position="121"/>
        <end position="146"/>
    </location>
</feature>
<feature type="transmembrane region" description="Helical" evidence="2">
    <location>
        <begin position="36"/>
        <end position="58"/>
    </location>
</feature>
<feature type="compositionally biased region" description="Basic and acidic residues" evidence="1">
    <location>
        <begin position="357"/>
        <end position="371"/>
    </location>
</feature>
<evidence type="ECO:0000256" key="2">
    <source>
        <dbReference type="SAM" id="Phobius"/>
    </source>
</evidence>
<dbReference type="InterPro" id="IPR036047">
    <property type="entry name" value="F-box-like_dom_sf"/>
</dbReference>
<feature type="transmembrane region" description="Helical" evidence="2">
    <location>
        <begin position="70"/>
        <end position="91"/>
    </location>
</feature>
<keyword evidence="2" id="KW-0812">Transmembrane</keyword>
<dbReference type="PANTHER" id="PTHR31627">
    <property type="entry name" value="SERPENTINE RECEPTOR CLASS GAMMA-RELATED"/>
    <property type="match status" value="1"/>
</dbReference>
<keyword evidence="4" id="KW-1185">Reference proteome</keyword>
<dbReference type="Proteomes" id="UP000005239">
    <property type="component" value="Unassembled WGS sequence"/>
</dbReference>
<keyword evidence="2" id="KW-0472">Membrane</keyword>
<accession>A0A8R1YKF7</accession>
<dbReference type="Pfam" id="PF10323">
    <property type="entry name" value="7TM_GPCR_Srv"/>
    <property type="match status" value="1"/>
</dbReference>
<organism evidence="3 4">
    <name type="scientific">Pristionchus pacificus</name>
    <name type="common">Parasitic nematode worm</name>
    <dbReference type="NCBI Taxonomy" id="54126"/>
    <lineage>
        <taxon>Eukaryota</taxon>
        <taxon>Metazoa</taxon>
        <taxon>Ecdysozoa</taxon>
        <taxon>Nematoda</taxon>
        <taxon>Chromadorea</taxon>
        <taxon>Rhabditida</taxon>
        <taxon>Rhabditina</taxon>
        <taxon>Diplogasteromorpha</taxon>
        <taxon>Diplogasteroidea</taxon>
        <taxon>Neodiplogasteridae</taxon>
        <taxon>Pristionchus</taxon>
    </lineage>
</organism>
<reference evidence="4" key="1">
    <citation type="journal article" date="2008" name="Nat. Genet.">
        <title>The Pristionchus pacificus genome provides a unique perspective on nematode lifestyle and parasitism.</title>
        <authorList>
            <person name="Dieterich C."/>
            <person name="Clifton S.W."/>
            <person name="Schuster L.N."/>
            <person name="Chinwalla A."/>
            <person name="Delehaunty K."/>
            <person name="Dinkelacker I."/>
            <person name="Fulton L."/>
            <person name="Fulton R."/>
            <person name="Godfrey J."/>
            <person name="Minx P."/>
            <person name="Mitreva M."/>
            <person name="Roeseler W."/>
            <person name="Tian H."/>
            <person name="Witte H."/>
            <person name="Yang S.P."/>
            <person name="Wilson R.K."/>
            <person name="Sommer R.J."/>
        </authorList>
    </citation>
    <scope>NUCLEOTIDE SEQUENCE [LARGE SCALE GENOMIC DNA]</scope>
    <source>
        <strain evidence="4">PS312</strain>
    </source>
</reference>
<proteinExistence type="predicted"/>
<dbReference type="SUPFAM" id="SSF81383">
    <property type="entry name" value="F-box domain"/>
    <property type="match status" value="1"/>
</dbReference>
<gene>
    <name evidence="3" type="primary">WBGene00115633</name>
</gene>